<feature type="chain" id="PRO_5029680696" description="Polygalacturonase" evidence="10">
    <location>
        <begin position="22"/>
        <end position="389"/>
    </location>
</feature>
<evidence type="ECO:0000256" key="7">
    <source>
        <dbReference type="ARBA" id="ARBA00023316"/>
    </source>
</evidence>
<protein>
    <recommendedName>
        <fullName evidence="13">Polygalacturonase</fullName>
    </recommendedName>
</protein>
<evidence type="ECO:0000256" key="1">
    <source>
        <dbReference type="ARBA" id="ARBA00004191"/>
    </source>
</evidence>
<evidence type="ECO:0000256" key="6">
    <source>
        <dbReference type="ARBA" id="ARBA00023295"/>
    </source>
</evidence>
<dbReference type="AlphaFoldDB" id="A0A7J7N5E5"/>
<evidence type="ECO:0000256" key="2">
    <source>
        <dbReference type="ARBA" id="ARBA00008834"/>
    </source>
</evidence>
<evidence type="ECO:0000256" key="5">
    <source>
        <dbReference type="ARBA" id="ARBA00022801"/>
    </source>
</evidence>
<keyword evidence="12" id="KW-1185">Reference proteome</keyword>
<organism evidence="11 12">
    <name type="scientific">Kingdonia uniflora</name>
    <dbReference type="NCBI Taxonomy" id="39325"/>
    <lineage>
        <taxon>Eukaryota</taxon>
        <taxon>Viridiplantae</taxon>
        <taxon>Streptophyta</taxon>
        <taxon>Embryophyta</taxon>
        <taxon>Tracheophyta</taxon>
        <taxon>Spermatophyta</taxon>
        <taxon>Magnoliopsida</taxon>
        <taxon>Ranunculales</taxon>
        <taxon>Circaeasteraceae</taxon>
        <taxon>Kingdonia</taxon>
    </lineage>
</organism>
<evidence type="ECO:0000256" key="8">
    <source>
        <dbReference type="PROSITE-ProRule" id="PRU10052"/>
    </source>
</evidence>
<dbReference type="Pfam" id="PF00295">
    <property type="entry name" value="Glyco_hydro_28"/>
    <property type="match status" value="1"/>
</dbReference>
<evidence type="ECO:0000256" key="4">
    <source>
        <dbReference type="ARBA" id="ARBA00022525"/>
    </source>
</evidence>
<keyword evidence="7" id="KW-0961">Cell wall biogenesis/degradation</keyword>
<reference evidence="11 12" key="1">
    <citation type="journal article" date="2020" name="IScience">
        <title>Genome Sequencing of the Endangered Kingdonia uniflora (Circaeasteraceae, Ranunculales) Reveals Potential Mechanisms of Evolutionary Specialization.</title>
        <authorList>
            <person name="Sun Y."/>
            <person name="Deng T."/>
            <person name="Zhang A."/>
            <person name="Moore M.J."/>
            <person name="Landis J.B."/>
            <person name="Lin N."/>
            <person name="Zhang H."/>
            <person name="Zhang X."/>
            <person name="Huang J."/>
            <person name="Zhang X."/>
            <person name="Sun H."/>
            <person name="Wang H."/>
        </authorList>
    </citation>
    <scope>NUCLEOTIDE SEQUENCE [LARGE SCALE GENOMIC DNA]</scope>
    <source>
        <strain evidence="11">TB1705</strain>
        <tissue evidence="11">Leaf</tissue>
    </source>
</reference>
<evidence type="ECO:0000256" key="9">
    <source>
        <dbReference type="RuleBase" id="RU361169"/>
    </source>
</evidence>
<dbReference type="GO" id="GO:0071555">
    <property type="term" value="P:cell wall organization"/>
    <property type="evidence" value="ECO:0007669"/>
    <property type="project" value="UniProtKB-KW"/>
</dbReference>
<dbReference type="PANTHER" id="PTHR31375">
    <property type="match status" value="1"/>
</dbReference>
<dbReference type="Gene3D" id="2.160.20.10">
    <property type="entry name" value="Single-stranded right-handed beta-helix, Pectin lyase-like"/>
    <property type="match status" value="1"/>
</dbReference>
<keyword evidence="5 9" id="KW-0378">Hydrolase</keyword>
<dbReference type="PROSITE" id="PS00502">
    <property type="entry name" value="POLYGALACTURONASE"/>
    <property type="match status" value="1"/>
</dbReference>
<evidence type="ECO:0000256" key="3">
    <source>
        <dbReference type="ARBA" id="ARBA00022512"/>
    </source>
</evidence>
<gene>
    <name evidence="11" type="ORF">GIB67_008462</name>
</gene>
<dbReference type="SMART" id="SM00710">
    <property type="entry name" value="PbH1"/>
    <property type="match status" value="4"/>
</dbReference>
<comment type="subcellular location">
    <subcellularLocation>
        <location evidence="1">Secreted</location>
        <location evidence="1">Cell wall</location>
    </subcellularLocation>
</comment>
<feature type="active site" evidence="8">
    <location>
        <position position="238"/>
    </location>
</feature>
<dbReference type="GO" id="GO:0005975">
    <property type="term" value="P:carbohydrate metabolic process"/>
    <property type="evidence" value="ECO:0007669"/>
    <property type="project" value="InterPro"/>
</dbReference>
<dbReference type="OrthoDB" id="187139at2759"/>
<evidence type="ECO:0000313" key="11">
    <source>
        <dbReference type="EMBL" id="KAF6162333.1"/>
    </source>
</evidence>
<dbReference type="GO" id="GO:0004650">
    <property type="term" value="F:polygalacturonase activity"/>
    <property type="evidence" value="ECO:0007669"/>
    <property type="project" value="InterPro"/>
</dbReference>
<dbReference type="Proteomes" id="UP000541444">
    <property type="component" value="Unassembled WGS sequence"/>
</dbReference>
<keyword evidence="6 9" id="KW-0326">Glycosidase</keyword>
<keyword evidence="4" id="KW-0964">Secreted</keyword>
<sequence>MKKSQCILLFLLSILFTSANSVYNVNVATFGAKPDGKTDTTKPFLAAWAVACGSTKSVELYVPQGRYLIGQAIFKGPCKNNATNIKIDGTLVAPTNYWDLENTGYWILFNKVNGVSISGGTLDGQGAGFWACRAAGKNCPNGARSLTFNGARNVNVKGLTSINSQASHIVINGCNNVIMQGLKIVAPDNSPNTDGIHVQTSTGVTITGTSIKTGDDCISIGPGTRNLMIVGVNCGPGHGISIGSLGKDAIEDGVQNVTVKTVTFTGSDNGLVLAKTSASTGFVRGILYQDVIMKNVKNPIIVDQHYCPRNEACPSQNSGIKISQVTYRNIRGSSATPIAMKFDCSVTNPCREMNVINVKLTYQNNPAQSSCLNADGKISSSVSASSCLN</sequence>
<accession>A0A7J7N5E5</accession>
<feature type="signal peptide" evidence="10">
    <location>
        <begin position="1"/>
        <end position="21"/>
    </location>
</feature>
<dbReference type="InterPro" id="IPR012334">
    <property type="entry name" value="Pectin_lyas_fold"/>
</dbReference>
<keyword evidence="3" id="KW-0134">Cell wall</keyword>
<evidence type="ECO:0000313" key="12">
    <source>
        <dbReference type="Proteomes" id="UP000541444"/>
    </source>
</evidence>
<evidence type="ECO:0000256" key="10">
    <source>
        <dbReference type="SAM" id="SignalP"/>
    </source>
</evidence>
<dbReference type="FunFam" id="2.160.20.10:FF:000004">
    <property type="entry name" value="Pectin lyase-like superfamily protein"/>
    <property type="match status" value="1"/>
</dbReference>
<dbReference type="InterPro" id="IPR006626">
    <property type="entry name" value="PbH1"/>
</dbReference>
<dbReference type="InterPro" id="IPR011050">
    <property type="entry name" value="Pectin_lyase_fold/virulence"/>
</dbReference>
<comment type="similarity">
    <text evidence="2 9">Belongs to the glycosyl hydrolase 28 family.</text>
</comment>
<proteinExistence type="inferred from homology"/>
<keyword evidence="10" id="KW-0732">Signal</keyword>
<dbReference type="SUPFAM" id="SSF51126">
    <property type="entry name" value="Pectin lyase-like"/>
    <property type="match status" value="1"/>
</dbReference>
<evidence type="ECO:0008006" key="13">
    <source>
        <dbReference type="Google" id="ProtNLM"/>
    </source>
</evidence>
<comment type="caution">
    <text evidence="11">The sequence shown here is derived from an EMBL/GenBank/DDBJ whole genome shotgun (WGS) entry which is preliminary data.</text>
</comment>
<dbReference type="InterPro" id="IPR000743">
    <property type="entry name" value="Glyco_hydro_28"/>
</dbReference>
<name>A0A7J7N5E5_9MAGN</name>
<dbReference type="EMBL" id="JACGCM010001055">
    <property type="protein sequence ID" value="KAF6162333.1"/>
    <property type="molecule type" value="Genomic_DNA"/>
</dbReference>